<accession>A0ABR2HA98</accession>
<comment type="caution">
    <text evidence="2">The sequence shown here is derived from an EMBL/GenBank/DDBJ whole genome shotgun (WGS) entry which is preliminary data.</text>
</comment>
<dbReference type="InterPro" id="IPR016135">
    <property type="entry name" value="UBQ-conjugating_enzyme/RWD"/>
</dbReference>
<dbReference type="InterPro" id="IPR050113">
    <property type="entry name" value="Ub_conjugating_enzyme"/>
</dbReference>
<dbReference type="InterPro" id="IPR000608">
    <property type="entry name" value="UBC"/>
</dbReference>
<dbReference type="EMBL" id="JAPFFF010000038">
    <property type="protein sequence ID" value="KAK8842492.1"/>
    <property type="molecule type" value="Genomic_DNA"/>
</dbReference>
<dbReference type="PROSITE" id="PS50127">
    <property type="entry name" value="UBC_2"/>
    <property type="match status" value="1"/>
</dbReference>
<dbReference type="Gene3D" id="3.10.110.10">
    <property type="entry name" value="Ubiquitin Conjugating Enzyme"/>
    <property type="match status" value="1"/>
</dbReference>
<dbReference type="SMART" id="SM00212">
    <property type="entry name" value="UBCc"/>
    <property type="match status" value="1"/>
</dbReference>
<dbReference type="SUPFAM" id="SSF54495">
    <property type="entry name" value="UBC-like"/>
    <property type="match status" value="1"/>
</dbReference>
<evidence type="ECO:0000313" key="2">
    <source>
        <dbReference type="EMBL" id="KAK8842492.1"/>
    </source>
</evidence>
<protein>
    <recommendedName>
        <fullName evidence="1">UBC core domain-containing protein</fullName>
    </recommendedName>
</protein>
<keyword evidence="3" id="KW-1185">Reference proteome</keyword>
<dbReference type="Proteomes" id="UP001470230">
    <property type="component" value="Unassembled WGS sequence"/>
</dbReference>
<evidence type="ECO:0000259" key="1">
    <source>
        <dbReference type="PROSITE" id="PS50127"/>
    </source>
</evidence>
<evidence type="ECO:0000313" key="3">
    <source>
        <dbReference type="Proteomes" id="UP001470230"/>
    </source>
</evidence>
<name>A0ABR2HA98_9EUKA</name>
<dbReference type="InterPro" id="IPR036465">
    <property type="entry name" value="vWFA_dom_sf"/>
</dbReference>
<dbReference type="Pfam" id="PF00179">
    <property type="entry name" value="UQ_con"/>
    <property type="match status" value="1"/>
</dbReference>
<organism evidence="2 3">
    <name type="scientific">Tritrichomonas musculus</name>
    <dbReference type="NCBI Taxonomy" id="1915356"/>
    <lineage>
        <taxon>Eukaryota</taxon>
        <taxon>Metamonada</taxon>
        <taxon>Parabasalia</taxon>
        <taxon>Tritrichomonadida</taxon>
        <taxon>Tritrichomonadidae</taxon>
        <taxon>Tritrichomonas</taxon>
    </lineage>
</organism>
<reference evidence="2 3" key="1">
    <citation type="submission" date="2024-04" db="EMBL/GenBank/DDBJ databases">
        <title>Tritrichomonas musculus Genome.</title>
        <authorList>
            <person name="Alves-Ferreira E."/>
            <person name="Grigg M."/>
            <person name="Lorenzi H."/>
            <person name="Galac M."/>
        </authorList>
    </citation>
    <scope>NUCLEOTIDE SEQUENCE [LARGE SCALE GENOMIC DNA]</scope>
    <source>
        <strain evidence="2 3">EAF2021</strain>
    </source>
</reference>
<sequence>MKGIEVELDMSFTPNELKNFLLNKIQKHVSIQKCDLIVYVSGGIPFLSGNLKDIYCKEVGPQPSPYIYGVLTSPLNPIDISNNYYELCNTNDINRKTLLSPLFESTSIGLSNIACLLGYLNHEGNHSDLFLRSCAYFIHFPPLITSFQRVIDNYDVNGRDIITICSTLWTYFRWMVPNNIKSIQLFEYALKCCNLLCNDPSIPESLPLQTIEITPNISEDMKFLTKLNLGRYAYVWTGDFGLDYNSAMMKEIEMCDIEKAYEKNMFFTPILPLSILDATGCSIVRGKKHNFLYLKQSCEKGTNNVNNVDIIDPMTGFVDSIDVYSFAKREKISLNTRQESFENVIDTEKIKQIILVYLDETSVMKNKFDFNDKSKDCPTCQLAAIQFLTAFANRLLGYRIPCMIGLASYKGEALMRVPFTPFTPDFEAEILKESKLGRYDIYSKFLSFAIDEIKKFSLNESGQEIYPKAVKRIILMGQFYYDNEGYLDYANITKELIKNKIIFDNVTIGDDDYSKLITAIAHISGGLSFNPKTIIEGLNLFENSAFLDFNVRYTKIVPVIPDDRYSSPKRIKQNPDIIEPNFLRRAAEKSSFDSDLMIYHLCPFINHGFATPRHIVFVNQGVQAPNKRIRRILRELRLAANLMNENSPDYDDEIKIFTLRIDMTKWTVFIKGTSGTIYEGRWYQLKAFFPDLYPAVAPAIYFSTAPYHLNISKEGRICLNIVEKYYMPTIHMIDIIQEIKELFVSPSIESPIQIDIFETFLNDPDSYYRKAKESAEIVGKKDYNEFLEKVKIVDSDIPVPIINVIPRYMISQVSGREIRDRVLSSTGVYYERSELRRIIASSRNPVCIITGRRLTERIEDI</sequence>
<feature type="domain" description="UBC core" evidence="1">
    <location>
        <begin position="627"/>
        <end position="780"/>
    </location>
</feature>
<proteinExistence type="predicted"/>
<dbReference type="CDD" id="cd00195">
    <property type="entry name" value="UBCc_UEV"/>
    <property type="match status" value="1"/>
</dbReference>
<dbReference type="SUPFAM" id="SSF53300">
    <property type="entry name" value="vWA-like"/>
    <property type="match status" value="1"/>
</dbReference>
<gene>
    <name evidence="2" type="ORF">M9Y10_026081</name>
</gene>
<dbReference type="PANTHER" id="PTHR24067">
    <property type="entry name" value="UBIQUITIN-CONJUGATING ENZYME E2"/>
    <property type="match status" value="1"/>
</dbReference>